<dbReference type="EMBL" id="CP009313">
    <property type="protein sequence ID" value="AJE44311.1"/>
    <property type="molecule type" value="Genomic_DNA"/>
</dbReference>
<keyword evidence="3" id="KW-1185">Reference proteome</keyword>
<keyword evidence="1" id="KW-1133">Transmembrane helix</keyword>
<sequence length="83" mass="8878">MRMQTPFRPGSAPGAVAVGRARRMTAEWIIGGQGLGKLVITAALSLETTTMWAAILASSLVAGLLFSLVTLAERLLLPWAERR</sequence>
<feature type="transmembrane region" description="Helical" evidence="1">
    <location>
        <begin position="28"/>
        <end position="46"/>
    </location>
</feature>
<dbReference type="HOGENOM" id="CLU_2541188_0_0_11"/>
<accession>A0A0B5DUE5</accession>
<proteinExistence type="predicted"/>
<name>A0A0B5DUE5_9ACTN</name>
<evidence type="ECO:0000313" key="3">
    <source>
        <dbReference type="Proteomes" id="UP000031526"/>
    </source>
</evidence>
<feature type="transmembrane region" description="Helical" evidence="1">
    <location>
        <begin position="52"/>
        <end position="77"/>
    </location>
</feature>
<evidence type="ECO:0000313" key="2">
    <source>
        <dbReference type="EMBL" id="AJE44311.1"/>
    </source>
</evidence>
<dbReference type="RefSeq" id="WP_043447330.1">
    <property type="nucleotide sequence ID" value="NZ_CP009313.1"/>
</dbReference>
<dbReference type="AlphaFoldDB" id="A0A0B5DUE5"/>
<protein>
    <recommendedName>
        <fullName evidence="4">ABC transporter permease</fullName>
    </recommendedName>
</protein>
<reference evidence="2 3" key="2">
    <citation type="journal article" date="2016" name="Appl. Microbiol. Biotechnol.">
        <title>Exploiting the genome sequence of Streptomyces nodosus for enhanced antibiotic production.</title>
        <authorList>
            <person name="Sweeney P."/>
            <person name="Murphy C.D."/>
            <person name="Caffrey P."/>
        </authorList>
    </citation>
    <scope>NUCLEOTIDE SEQUENCE [LARGE SCALE GENOMIC DNA]</scope>
    <source>
        <strain evidence="2 3">ATCC 14899</strain>
    </source>
</reference>
<reference evidence="3" key="1">
    <citation type="submission" date="2014-09" db="EMBL/GenBank/DDBJ databases">
        <title>Sequence of the Streptomyces nodosus genome.</title>
        <authorList>
            <person name="Sweeney P."/>
            <person name="Stephens N."/>
            <person name="Murphy C."/>
            <person name="Caffrey P."/>
        </authorList>
    </citation>
    <scope>NUCLEOTIDE SEQUENCE [LARGE SCALE GENOMIC DNA]</scope>
    <source>
        <strain evidence="3">ATCC 14899</strain>
    </source>
</reference>
<organism evidence="2 3">
    <name type="scientific">Streptomyces nodosus</name>
    <dbReference type="NCBI Taxonomy" id="40318"/>
    <lineage>
        <taxon>Bacteria</taxon>
        <taxon>Bacillati</taxon>
        <taxon>Actinomycetota</taxon>
        <taxon>Actinomycetes</taxon>
        <taxon>Kitasatosporales</taxon>
        <taxon>Streptomycetaceae</taxon>
        <taxon>Streptomyces</taxon>
    </lineage>
</organism>
<keyword evidence="1" id="KW-0812">Transmembrane</keyword>
<keyword evidence="1" id="KW-0472">Membrane</keyword>
<gene>
    <name evidence="2" type="ORF">SNOD_33260</name>
</gene>
<evidence type="ECO:0000256" key="1">
    <source>
        <dbReference type="SAM" id="Phobius"/>
    </source>
</evidence>
<dbReference type="Proteomes" id="UP000031526">
    <property type="component" value="Chromosome"/>
</dbReference>
<dbReference type="OrthoDB" id="7274389at2"/>
<evidence type="ECO:0008006" key="4">
    <source>
        <dbReference type="Google" id="ProtNLM"/>
    </source>
</evidence>
<dbReference type="STRING" id="40318.SNOD_33260"/>